<dbReference type="GO" id="GO:0005524">
    <property type="term" value="F:ATP binding"/>
    <property type="evidence" value="ECO:0007669"/>
    <property type="project" value="UniProtKB-KW"/>
</dbReference>
<protein>
    <recommendedName>
        <fullName evidence="1">pyridoxal kinase</fullName>
        <ecNumber evidence="1">2.7.1.35</ecNumber>
    </recommendedName>
</protein>
<dbReference type="STRING" id="1423782.FD32_GL001397"/>
<dbReference type="EC" id="2.7.1.35" evidence="1"/>
<organism evidence="7 8">
    <name type="scientific">Limosilactobacillus panis DSM 6035</name>
    <dbReference type="NCBI Taxonomy" id="1423782"/>
    <lineage>
        <taxon>Bacteria</taxon>
        <taxon>Bacillati</taxon>
        <taxon>Bacillota</taxon>
        <taxon>Bacilli</taxon>
        <taxon>Lactobacillales</taxon>
        <taxon>Lactobacillaceae</taxon>
        <taxon>Limosilactobacillus</taxon>
    </lineage>
</organism>
<accession>A0A0R1XLC2</accession>
<comment type="caution">
    <text evidence="7">The sequence shown here is derived from an EMBL/GenBank/DDBJ whole genome shotgun (WGS) entry which is preliminary data.</text>
</comment>
<dbReference type="GO" id="GO:0008478">
    <property type="term" value="F:pyridoxal kinase activity"/>
    <property type="evidence" value="ECO:0007669"/>
    <property type="project" value="UniProtKB-EC"/>
</dbReference>
<dbReference type="Pfam" id="PF08543">
    <property type="entry name" value="Phos_pyr_kin"/>
    <property type="match status" value="1"/>
</dbReference>
<dbReference type="Proteomes" id="UP000051412">
    <property type="component" value="Unassembled WGS sequence"/>
</dbReference>
<gene>
    <name evidence="7" type="ORF">FD32_GL001397</name>
</gene>
<dbReference type="InterPro" id="IPR004625">
    <property type="entry name" value="PyrdxlKinase"/>
</dbReference>
<evidence type="ECO:0000313" key="7">
    <source>
        <dbReference type="EMBL" id="KRM30978.1"/>
    </source>
</evidence>
<keyword evidence="8" id="KW-1185">Reference proteome</keyword>
<keyword evidence="5" id="KW-0067">ATP-binding</keyword>
<dbReference type="PANTHER" id="PTHR10534:SF2">
    <property type="entry name" value="PYRIDOXAL KINASE"/>
    <property type="match status" value="1"/>
</dbReference>
<evidence type="ECO:0000256" key="1">
    <source>
        <dbReference type="ARBA" id="ARBA00012104"/>
    </source>
</evidence>
<keyword evidence="3" id="KW-0547">Nucleotide-binding</keyword>
<dbReference type="PATRIC" id="fig|1423782.4.peg.1455"/>
<dbReference type="SUPFAM" id="SSF53613">
    <property type="entry name" value="Ribokinase-like"/>
    <property type="match status" value="1"/>
</dbReference>
<keyword evidence="4 7" id="KW-0418">Kinase</keyword>
<dbReference type="PANTHER" id="PTHR10534">
    <property type="entry name" value="PYRIDOXAL KINASE"/>
    <property type="match status" value="1"/>
</dbReference>
<dbReference type="InterPro" id="IPR029056">
    <property type="entry name" value="Ribokinase-like"/>
</dbReference>
<dbReference type="AlphaFoldDB" id="A0A0R1XLC2"/>
<sequence>MAQVTVKLTLVIEDFTALGQISMVAATTVLQAMGRSTALLPTAVFSTQTEGFGQPVTIDTQQWLQRTINHWDQAGLVVNSVVIGYLGKTALTHSVTQVLDHYQPEIRVIDPVMADEGQLYPGLSSQLPGALRELCKRATVITPNWTELCLLAGEQPREFQVGHLPTLIAQLRAAGVSAAVVVTGIIRGGKVSCCLCSEEDYQWYDSPHYPGHFYGSGDVFAALLCGYLAQGCPLEGAVEKASQALVVAIEETKLLNNQDRKYGMEIQKLLAYLSREDENCENAANH</sequence>
<dbReference type="InterPro" id="IPR013749">
    <property type="entry name" value="PM/HMP-P_kinase-1"/>
</dbReference>
<evidence type="ECO:0000259" key="6">
    <source>
        <dbReference type="Pfam" id="PF08543"/>
    </source>
</evidence>
<dbReference type="Gene3D" id="3.40.1190.20">
    <property type="match status" value="1"/>
</dbReference>
<name>A0A0R1XLC2_9LACO</name>
<dbReference type="EMBL" id="AZGM01000003">
    <property type="protein sequence ID" value="KRM30978.1"/>
    <property type="molecule type" value="Genomic_DNA"/>
</dbReference>
<evidence type="ECO:0000256" key="5">
    <source>
        <dbReference type="ARBA" id="ARBA00022840"/>
    </source>
</evidence>
<dbReference type="GO" id="GO:0009443">
    <property type="term" value="P:pyridoxal 5'-phosphate salvage"/>
    <property type="evidence" value="ECO:0007669"/>
    <property type="project" value="InterPro"/>
</dbReference>
<evidence type="ECO:0000256" key="4">
    <source>
        <dbReference type="ARBA" id="ARBA00022777"/>
    </source>
</evidence>
<dbReference type="GO" id="GO:0005829">
    <property type="term" value="C:cytosol"/>
    <property type="evidence" value="ECO:0007669"/>
    <property type="project" value="TreeGrafter"/>
</dbReference>
<evidence type="ECO:0000256" key="3">
    <source>
        <dbReference type="ARBA" id="ARBA00022741"/>
    </source>
</evidence>
<evidence type="ECO:0000313" key="8">
    <source>
        <dbReference type="Proteomes" id="UP000051412"/>
    </source>
</evidence>
<reference evidence="7 8" key="1">
    <citation type="journal article" date="2015" name="Genome Announc.">
        <title>Expanding the biotechnology potential of lactobacilli through comparative genomics of 213 strains and associated genera.</title>
        <authorList>
            <person name="Sun Z."/>
            <person name="Harris H.M."/>
            <person name="McCann A."/>
            <person name="Guo C."/>
            <person name="Argimon S."/>
            <person name="Zhang W."/>
            <person name="Yang X."/>
            <person name="Jeffery I.B."/>
            <person name="Cooney J.C."/>
            <person name="Kagawa T.F."/>
            <person name="Liu W."/>
            <person name="Song Y."/>
            <person name="Salvetti E."/>
            <person name="Wrobel A."/>
            <person name="Rasinkangas P."/>
            <person name="Parkhill J."/>
            <person name="Rea M.C."/>
            <person name="O'Sullivan O."/>
            <person name="Ritari J."/>
            <person name="Douillard F.P."/>
            <person name="Paul Ross R."/>
            <person name="Yang R."/>
            <person name="Briner A.E."/>
            <person name="Felis G.E."/>
            <person name="de Vos W.M."/>
            <person name="Barrangou R."/>
            <person name="Klaenhammer T.R."/>
            <person name="Caufield P.W."/>
            <person name="Cui Y."/>
            <person name="Zhang H."/>
            <person name="O'Toole P.W."/>
        </authorList>
    </citation>
    <scope>NUCLEOTIDE SEQUENCE [LARGE SCALE GENOMIC DNA]</scope>
    <source>
        <strain evidence="7 8">DSM 6035</strain>
    </source>
</reference>
<proteinExistence type="predicted"/>
<evidence type="ECO:0000256" key="2">
    <source>
        <dbReference type="ARBA" id="ARBA00022679"/>
    </source>
</evidence>
<feature type="domain" description="Pyridoxamine kinase/Phosphomethylpyrimidine kinase" evidence="6">
    <location>
        <begin position="30"/>
        <end position="253"/>
    </location>
</feature>
<keyword evidence="2" id="KW-0808">Transferase</keyword>